<dbReference type="InterPro" id="IPR011250">
    <property type="entry name" value="OMP/PagP_B-barrel"/>
</dbReference>
<sequence>MRNRLAWPSIGHNAGDQTMKRLLTSLAAFTALTAAATAADLPRRAAPPIFTPIPVFTWTGFYAGINAGYGFGVSDPDAATTFVATNNPAVVGGVGNRVGLFAFDNRQNQDGFTGGAQIGYNYQFTPGSGIVVGVEADAQYADFGRNRNNFAFASITGGAATAVIQPGVSVFNPTGVDGLDFFGTVRGRLGYAFDRVLFYGTAGFAYGSAGGGRALNTDDFKTGYAVGGGVEYALPTDSFLNFFRSSAVTLKLEGLYVNLDQGSNRFAYANANGTAVAATPLPQFVPGTTTSVLFNNFARRDNDFAVIRAGLNYKFGSY</sequence>
<dbReference type="PANTHER" id="PTHR34001:SF3">
    <property type="entry name" value="BLL7405 PROTEIN"/>
    <property type="match status" value="1"/>
</dbReference>
<proteinExistence type="inferred from homology"/>
<evidence type="ECO:0000256" key="1">
    <source>
        <dbReference type="ARBA" id="ARBA00038306"/>
    </source>
</evidence>
<protein>
    <submittedName>
        <fullName evidence="2">Outer-membrane immunogenic protein</fullName>
    </submittedName>
</protein>
<dbReference type="Proteomes" id="UP000321258">
    <property type="component" value="Unassembled WGS sequence"/>
</dbReference>
<dbReference type="PANTHER" id="PTHR34001">
    <property type="entry name" value="BLL7405 PROTEIN"/>
    <property type="match status" value="1"/>
</dbReference>
<reference evidence="2 3" key="1">
    <citation type="submission" date="2019-07" db="EMBL/GenBank/DDBJ databases">
        <title>Whole genome shotgun sequence of Methylobacterium haplocladii NBRC 107714.</title>
        <authorList>
            <person name="Hosoyama A."/>
            <person name="Uohara A."/>
            <person name="Ohji S."/>
            <person name="Ichikawa N."/>
        </authorList>
    </citation>
    <scope>NUCLEOTIDE SEQUENCE [LARGE SCALE GENOMIC DNA]</scope>
    <source>
        <strain evidence="2 3">NBRC 107714</strain>
    </source>
</reference>
<dbReference type="AlphaFoldDB" id="A0A512IMJ9"/>
<evidence type="ECO:0000313" key="3">
    <source>
        <dbReference type="Proteomes" id="UP000321258"/>
    </source>
</evidence>
<gene>
    <name evidence="2" type="ORF">MHA02_12500</name>
</gene>
<dbReference type="EMBL" id="BJZT01000011">
    <property type="protein sequence ID" value="GEO98862.1"/>
    <property type="molecule type" value="Genomic_DNA"/>
</dbReference>
<comment type="similarity">
    <text evidence="1">Belongs to the Omp25/RopB family.</text>
</comment>
<dbReference type="InterPro" id="IPR051692">
    <property type="entry name" value="OMP-like"/>
</dbReference>
<accession>A0A512IMJ9</accession>
<dbReference type="SUPFAM" id="SSF56925">
    <property type="entry name" value="OMPA-like"/>
    <property type="match status" value="1"/>
</dbReference>
<keyword evidence="3" id="KW-1185">Reference proteome</keyword>
<name>A0A512IMJ9_9HYPH</name>
<evidence type="ECO:0000313" key="2">
    <source>
        <dbReference type="EMBL" id="GEO98862.1"/>
    </source>
</evidence>
<comment type="caution">
    <text evidence="2">The sequence shown here is derived from an EMBL/GenBank/DDBJ whole genome shotgun (WGS) entry which is preliminary data.</text>
</comment>
<organism evidence="2 3">
    <name type="scientific">Methylobacterium haplocladii</name>
    <dbReference type="NCBI Taxonomy" id="1176176"/>
    <lineage>
        <taxon>Bacteria</taxon>
        <taxon>Pseudomonadati</taxon>
        <taxon>Pseudomonadota</taxon>
        <taxon>Alphaproteobacteria</taxon>
        <taxon>Hyphomicrobiales</taxon>
        <taxon>Methylobacteriaceae</taxon>
        <taxon>Methylobacterium</taxon>
    </lineage>
</organism>
<dbReference type="Gene3D" id="2.40.160.20">
    <property type="match status" value="1"/>
</dbReference>